<keyword evidence="3" id="KW-0809">Transit peptide</keyword>
<dbReference type="InterPro" id="IPR001349">
    <property type="entry name" value="Cyt_c_oxidase_su6a"/>
</dbReference>
<evidence type="ECO:0000313" key="6">
    <source>
        <dbReference type="EMBL" id="CBJ28645.1"/>
    </source>
</evidence>
<comment type="subcellular location">
    <subcellularLocation>
        <location evidence="1">Mitochondrion inner membrane</location>
    </subcellularLocation>
</comment>
<gene>
    <name evidence="6" type="primary">COX6a</name>
    <name evidence="6" type="ORF">Esi_0110_0095</name>
</gene>
<evidence type="ECO:0000256" key="4">
    <source>
        <dbReference type="ARBA" id="ARBA00023128"/>
    </source>
</evidence>
<keyword evidence="7" id="KW-1185">Reference proteome</keyword>
<keyword evidence="4" id="KW-0496">Mitochondrion</keyword>
<dbReference type="InterPro" id="IPR036418">
    <property type="entry name" value="Cyt_c_oxidase_su6a_sf"/>
</dbReference>
<dbReference type="EMBL" id="FN649760">
    <property type="protein sequence ID" value="CBJ28645.1"/>
    <property type="molecule type" value="Genomic_DNA"/>
</dbReference>
<dbReference type="eggNOG" id="ENOG502SBT1">
    <property type="taxonomic scope" value="Eukaryota"/>
</dbReference>
<dbReference type="GO" id="GO:0030234">
    <property type="term" value="F:enzyme regulator activity"/>
    <property type="evidence" value="ECO:0007669"/>
    <property type="project" value="TreeGrafter"/>
</dbReference>
<evidence type="ECO:0000256" key="2">
    <source>
        <dbReference type="ARBA" id="ARBA00022792"/>
    </source>
</evidence>
<dbReference type="STRING" id="2880.D7FHU0"/>
<dbReference type="SUPFAM" id="SSF81411">
    <property type="entry name" value="Mitochondrial cytochrome c oxidase subunit VIa"/>
    <property type="match status" value="1"/>
</dbReference>
<sequence>MVSALVRAAVRRPAAAAASSARRSMSGDAAHAAEEMAKWKKMTAGMGVLSLAVTTLVLATEEHHHRDEDAPIPSYMKIRNKPHPWNCADCTLLDSACFAKCKAEREG</sequence>
<dbReference type="GO" id="GO:0006123">
    <property type="term" value="P:mitochondrial electron transport, cytochrome c to oxygen"/>
    <property type="evidence" value="ECO:0007669"/>
    <property type="project" value="TreeGrafter"/>
</dbReference>
<protein>
    <submittedName>
        <fullName evidence="6">Cytochrome c oxidase subunit VIa</fullName>
    </submittedName>
</protein>
<proteinExistence type="predicted"/>
<keyword evidence="5" id="KW-0472">Membrane</keyword>
<dbReference type="GO" id="GO:0005743">
    <property type="term" value="C:mitochondrial inner membrane"/>
    <property type="evidence" value="ECO:0007669"/>
    <property type="project" value="UniProtKB-SubCell"/>
</dbReference>
<dbReference type="Gene3D" id="4.10.95.10">
    <property type="entry name" value="Cytochrome c oxidase, subunit VIa"/>
    <property type="match status" value="1"/>
</dbReference>
<dbReference type="AlphaFoldDB" id="D7FHU0"/>
<organism evidence="6 7">
    <name type="scientific">Ectocarpus siliculosus</name>
    <name type="common">Brown alga</name>
    <name type="synonym">Conferva siliculosa</name>
    <dbReference type="NCBI Taxonomy" id="2880"/>
    <lineage>
        <taxon>Eukaryota</taxon>
        <taxon>Sar</taxon>
        <taxon>Stramenopiles</taxon>
        <taxon>Ochrophyta</taxon>
        <taxon>PX clade</taxon>
        <taxon>Phaeophyceae</taxon>
        <taxon>Ectocarpales</taxon>
        <taxon>Ectocarpaceae</taxon>
        <taxon>Ectocarpus</taxon>
    </lineage>
</organism>
<dbReference type="PANTHER" id="PTHR11504">
    <property type="entry name" value="CYTOCHROME C OXIDASE POLYPEPTIDE VIA"/>
    <property type="match status" value="1"/>
</dbReference>
<accession>D7FHU0</accession>
<evidence type="ECO:0000256" key="3">
    <source>
        <dbReference type="ARBA" id="ARBA00022946"/>
    </source>
</evidence>
<evidence type="ECO:0000256" key="1">
    <source>
        <dbReference type="ARBA" id="ARBA00004273"/>
    </source>
</evidence>
<evidence type="ECO:0000256" key="5">
    <source>
        <dbReference type="ARBA" id="ARBA00023136"/>
    </source>
</evidence>
<name>D7FHU0_ECTSI</name>
<keyword evidence="2" id="KW-0999">Mitochondrion inner membrane</keyword>
<reference evidence="6 7" key="1">
    <citation type="journal article" date="2010" name="Nature">
        <title>The Ectocarpus genome and the independent evolution of multicellularity in brown algae.</title>
        <authorList>
            <person name="Cock J.M."/>
            <person name="Sterck L."/>
            <person name="Rouze P."/>
            <person name="Scornet D."/>
            <person name="Allen A.E."/>
            <person name="Amoutzias G."/>
            <person name="Anthouard V."/>
            <person name="Artiguenave F."/>
            <person name="Aury J.M."/>
            <person name="Badger J.H."/>
            <person name="Beszteri B."/>
            <person name="Billiau K."/>
            <person name="Bonnet E."/>
            <person name="Bothwell J.H."/>
            <person name="Bowler C."/>
            <person name="Boyen C."/>
            <person name="Brownlee C."/>
            <person name="Carrano C.J."/>
            <person name="Charrier B."/>
            <person name="Cho G.Y."/>
            <person name="Coelho S.M."/>
            <person name="Collen J."/>
            <person name="Corre E."/>
            <person name="Da Silva C."/>
            <person name="Delage L."/>
            <person name="Delaroque N."/>
            <person name="Dittami S.M."/>
            <person name="Doulbeau S."/>
            <person name="Elias M."/>
            <person name="Farnham G."/>
            <person name="Gachon C.M."/>
            <person name="Gschloessl B."/>
            <person name="Heesch S."/>
            <person name="Jabbari K."/>
            <person name="Jubin C."/>
            <person name="Kawai H."/>
            <person name="Kimura K."/>
            <person name="Kloareg B."/>
            <person name="Kupper F.C."/>
            <person name="Lang D."/>
            <person name="Le Bail A."/>
            <person name="Leblanc C."/>
            <person name="Lerouge P."/>
            <person name="Lohr M."/>
            <person name="Lopez P.J."/>
            <person name="Martens C."/>
            <person name="Maumus F."/>
            <person name="Michel G."/>
            <person name="Miranda-Saavedra D."/>
            <person name="Morales J."/>
            <person name="Moreau H."/>
            <person name="Motomura T."/>
            <person name="Nagasato C."/>
            <person name="Napoli C.A."/>
            <person name="Nelson D.R."/>
            <person name="Nyvall-Collen P."/>
            <person name="Peters A.F."/>
            <person name="Pommier C."/>
            <person name="Potin P."/>
            <person name="Poulain J."/>
            <person name="Quesneville H."/>
            <person name="Read B."/>
            <person name="Rensing S.A."/>
            <person name="Ritter A."/>
            <person name="Rousvoal S."/>
            <person name="Samanta M."/>
            <person name="Samson G."/>
            <person name="Schroeder D.C."/>
            <person name="Segurens B."/>
            <person name="Strittmatter M."/>
            <person name="Tonon T."/>
            <person name="Tregear J.W."/>
            <person name="Valentin K."/>
            <person name="von Dassow P."/>
            <person name="Yamagishi T."/>
            <person name="Van de Peer Y."/>
            <person name="Wincker P."/>
        </authorList>
    </citation>
    <scope>NUCLEOTIDE SEQUENCE [LARGE SCALE GENOMIC DNA]</scope>
    <source>
        <strain evidence="7">Ec32 / CCAP1310/4</strain>
    </source>
</reference>
<dbReference type="InParanoid" id="D7FHU0"/>
<dbReference type="Proteomes" id="UP000002630">
    <property type="component" value="Unassembled WGS sequence"/>
</dbReference>
<dbReference type="OrthoDB" id="5947505at2759"/>
<evidence type="ECO:0000313" key="7">
    <source>
        <dbReference type="Proteomes" id="UP000002630"/>
    </source>
</evidence>
<dbReference type="PANTHER" id="PTHR11504:SF0">
    <property type="entry name" value="CYTOCHROME C OXIDASE SUBUNIT"/>
    <property type="match status" value="1"/>
</dbReference>